<dbReference type="RefSeq" id="WP_390192282.1">
    <property type="nucleotide sequence ID" value="NZ_JBHMEP010000002.1"/>
</dbReference>
<reference evidence="1 2" key="1">
    <citation type="submission" date="2024-09" db="EMBL/GenBank/DDBJ databases">
        <authorList>
            <person name="Sun Q."/>
            <person name="Mori K."/>
        </authorList>
    </citation>
    <scope>NUCLEOTIDE SEQUENCE [LARGE SCALE GENOMIC DNA]</scope>
    <source>
        <strain evidence="1 2">CECT 8064</strain>
    </source>
</reference>
<dbReference type="Proteomes" id="UP001589645">
    <property type="component" value="Unassembled WGS sequence"/>
</dbReference>
<sequence>MEEYGFRDSAAVTQGVYLTSRSVCAAKAYCTHGKYFAPPSSRSDPHEATWRENGRIAEQANGPRLCNVVKPPYDWFHGDNVDNTLVA</sequence>
<evidence type="ECO:0000313" key="2">
    <source>
        <dbReference type="Proteomes" id="UP001589645"/>
    </source>
</evidence>
<keyword evidence="2" id="KW-1185">Reference proteome</keyword>
<name>A0ABV5HMF7_9VIBR</name>
<evidence type="ECO:0000313" key="1">
    <source>
        <dbReference type="EMBL" id="MFB9135425.1"/>
    </source>
</evidence>
<gene>
    <name evidence="1" type="ORF">ACFFUV_10680</name>
</gene>
<dbReference type="EMBL" id="JBHMEP010000002">
    <property type="protein sequence ID" value="MFB9135425.1"/>
    <property type="molecule type" value="Genomic_DNA"/>
</dbReference>
<proteinExistence type="predicted"/>
<accession>A0ABV5HMF7</accession>
<organism evidence="1 2">
    <name type="scientific">Vibrio olivae</name>
    <dbReference type="NCBI Taxonomy" id="1243002"/>
    <lineage>
        <taxon>Bacteria</taxon>
        <taxon>Pseudomonadati</taxon>
        <taxon>Pseudomonadota</taxon>
        <taxon>Gammaproteobacteria</taxon>
        <taxon>Vibrionales</taxon>
        <taxon>Vibrionaceae</taxon>
        <taxon>Vibrio</taxon>
    </lineage>
</organism>
<comment type="caution">
    <text evidence="1">The sequence shown here is derived from an EMBL/GenBank/DDBJ whole genome shotgun (WGS) entry which is preliminary data.</text>
</comment>
<protein>
    <submittedName>
        <fullName evidence="1">Uncharacterized protein</fullName>
    </submittedName>
</protein>